<feature type="domain" description="HTH araC/xylS-type" evidence="4">
    <location>
        <begin position="148"/>
        <end position="249"/>
    </location>
</feature>
<evidence type="ECO:0000313" key="5">
    <source>
        <dbReference type="EMBL" id="MTD12173.1"/>
    </source>
</evidence>
<dbReference type="EMBL" id="WLYL01000055">
    <property type="protein sequence ID" value="MTD12173.1"/>
    <property type="molecule type" value="Genomic_DNA"/>
</dbReference>
<dbReference type="InterPro" id="IPR018060">
    <property type="entry name" value="HTH_AraC"/>
</dbReference>
<dbReference type="InterPro" id="IPR009057">
    <property type="entry name" value="Homeodomain-like_sf"/>
</dbReference>
<dbReference type="Proteomes" id="UP000473854">
    <property type="component" value="Unassembled WGS sequence"/>
</dbReference>
<dbReference type="GO" id="GO:0043565">
    <property type="term" value="F:sequence-specific DNA binding"/>
    <property type="evidence" value="ECO:0007669"/>
    <property type="project" value="InterPro"/>
</dbReference>
<evidence type="ECO:0000313" key="6">
    <source>
        <dbReference type="Proteomes" id="UP000473854"/>
    </source>
</evidence>
<dbReference type="GO" id="GO:0003700">
    <property type="term" value="F:DNA-binding transcription factor activity"/>
    <property type="evidence" value="ECO:0007669"/>
    <property type="project" value="InterPro"/>
</dbReference>
<dbReference type="PROSITE" id="PS00041">
    <property type="entry name" value="HTH_ARAC_FAMILY_1"/>
    <property type="match status" value="1"/>
</dbReference>
<dbReference type="AlphaFoldDB" id="A0A6L6GH89"/>
<dbReference type="Gene3D" id="1.10.10.60">
    <property type="entry name" value="Homeodomain-like"/>
    <property type="match status" value="1"/>
</dbReference>
<sequence>MIELEKYITVEEFFYEKDDVVNPHASIWGDFNFCLNGILEYEIDGHTQLSPPSYGIWIPSRTTHHCKAIEQTKIHYVAIRFHPNLCQHFSKNAEILGVSFFLRTLVEEVLNFKVNANNLNIYRNLLQVLLDQLIVAPKYNHYLPQSNHPVLKEVLEKLSSPKNLACSLHQLISQAPITERHLLRLCQQELNMTISEWRNRAKILYAITQLRQGESIKKIGYDLGYNHSSSFIEFFKRYTDQTPNQLKSS</sequence>
<dbReference type="PANTHER" id="PTHR11019">
    <property type="entry name" value="HTH-TYPE TRANSCRIPTIONAL REGULATOR NIMR"/>
    <property type="match status" value="1"/>
</dbReference>
<evidence type="ECO:0000259" key="4">
    <source>
        <dbReference type="PROSITE" id="PS01124"/>
    </source>
</evidence>
<proteinExistence type="predicted"/>
<name>A0A6L6GH89_9GAMM</name>
<accession>A0A6L6GH89</accession>
<dbReference type="SUPFAM" id="SSF51215">
    <property type="entry name" value="Regulatory protein AraC"/>
    <property type="match status" value="1"/>
</dbReference>
<keyword evidence="3" id="KW-0804">Transcription</keyword>
<keyword evidence="2" id="KW-0238">DNA-binding</keyword>
<comment type="caution">
    <text evidence="5">The sequence shown here is derived from an EMBL/GenBank/DDBJ whole genome shotgun (WGS) entry which is preliminary data.</text>
</comment>
<evidence type="ECO:0000256" key="2">
    <source>
        <dbReference type="ARBA" id="ARBA00023125"/>
    </source>
</evidence>
<dbReference type="PANTHER" id="PTHR11019:SF190">
    <property type="entry name" value="ARAC-FAMILY REGULATORY PROTEIN"/>
    <property type="match status" value="1"/>
</dbReference>
<evidence type="ECO:0000256" key="1">
    <source>
        <dbReference type="ARBA" id="ARBA00023015"/>
    </source>
</evidence>
<dbReference type="SMART" id="SM00342">
    <property type="entry name" value="HTH_ARAC"/>
    <property type="match status" value="1"/>
</dbReference>
<dbReference type="PROSITE" id="PS01124">
    <property type="entry name" value="HTH_ARAC_FAMILY_2"/>
    <property type="match status" value="1"/>
</dbReference>
<dbReference type="InterPro" id="IPR018062">
    <property type="entry name" value="HTH_AraC-typ_CS"/>
</dbReference>
<keyword evidence="1" id="KW-0805">Transcription regulation</keyword>
<gene>
    <name evidence="5" type="ORF">GIX10_12280</name>
</gene>
<organism evidence="5 6">
    <name type="scientific">Acinetobacter faecalis</name>
    <dbReference type="NCBI Taxonomy" id="2665161"/>
    <lineage>
        <taxon>Bacteria</taxon>
        <taxon>Pseudomonadati</taxon>
        <taxon>Pseudomonadota</taxon>
        <taxon>Gammaproteobacteria</taxon>
        <taxon>Moraxellales</taxon>
        <taxon>Moraxellaceae</taxon>
        <taxon>Acinetobacter</taxon>
    </lineage>
</organism>
<dbReference type="InterPro" id="IPR037923">
    <property type="entry name" value="HTH-like"/>
</dbReference>
<reference evidence="5 6" key="1">
    <citation type="submission" date="2019-11" db="EMBL/GenBank/DDBJ databases">
        <authorList>
            <person name="An D."/>
        </authorList>
    </citation>
    <scope>NUCLEOTIDE SEQUENCE [LARGE SCALE GENOMIC DNA]</scope>
    <source>
        <strain evidence="5 6">YIM 103518</strain>
    </source>
</reference>
<dbReference type="SUPFAM" id="SSF46689">
    <property type="entry name" value="Homeodomain-like"/>
    <property type="match status" value="1"/>
</dbReference>
<evidence type="ECO:0000256" key="3">
    <source>
        <dbReference type="ARBA" id="ARBA00023163"/>
    </source>
</evidence>
<protein>
    <submittedName>
        <fullName evidence="5">Helix-turn-helix domain-containing protein</fullName>
    </submittedName>
</protein>
<dbReference type="Pfam" id="PF12833">
    <property type="entry name" value="HTH_18"/>
    <property type="match status" value="1"/>
</dbReference>
<dbReference type="RefSeq" id="WP_154773708.1">
    <property type="nucleotide sequence ID" value="NZ_JAXHPP010000058.1"/>
</dbReference>